<protein>
    <recommendedName>
        <fullName evidence="4">DUF5673 domain-containing protein</fullName>
    </recommendedName>
</protein>
<feature type="transmembrane region" description="Helical" evidence="1">
    <location>
        <begin position="20"/>
        <end position="43"/>
    </location>
</feature>
<accession>A0ABP8ND36</accession>
<dbReference type="RefSeq" id="WP_345326424.1">
    <property type="nucleotide sequence ID" value="NZ_BAABGA010000066.1"/>
</dbReference>
<reference evidence="3" key="1">
    <citation type="journal article" date="2019" name="Int. J. Syst. Evol. Microbiol.">
        <title>The Global Catalogue of Microorganisms (GCM) 10K type strain sequencing project: providing services to taxonomists for standard genome sequencing and annotation.</title>
        <authorList>
            <consortium name="The Broad Institute Genomics Platform"/>
            <consortium name="The Broad Institute Genome Sequencing Center for Infectious Disease"/>
            <person name="Wu L."/>
            <person name="Ma J."/>
        </authorList>
    </citation>
    <scope>NUCLEOTIDE SEQUENCE [LARGE SCALE GENOMIC DNA]</scope>
    <source>
        <strain evidence="3">JCM 17759</strain>
    </source>
</reference>
<name>A0ABP8ND36_9BACT</name>
<keyword evidence="1" id="KW-0812">Transmembrane</keyword>
<evidence type="ECO:0000256" key="1">
    <source>
        <dbReference type="SAM" id="Phobius"/>
    </source>
</evidence>
<evidence type="ECO:0000313" key="3">
    <source>
        <dbReference type="Proteomes" id="UP001500840"/>
    </source>
</evidence>
<evidence type="ECO:0000313" key="2">
    <source>
        <dbReference type="EMBL" id="GAA4463833.1"/>
    </source>
</evidence>
<feature type="transmembrane region" description="Helical" evidence="1">
    <location>
        <begin position="64"/>
        <end position="87"/>
    </location>
</feature>
<comment type="caution">
    <text evidence="2">The sequence shown here is derived from an EMBL/GenBank/DDBJ whole genome shotgun (WGS) entry which is preliminary data.</text>
</comment>
<dbReference type="EMBL" id="BAABGA010000066">
    <property type="protein sequence ID" value="GAA4463833.1"/>
    <property type="molecule type" value="Genomic_DNA"/>
</dbReference>
<dbReference type="Proteomes" id="UP001500840">
    <property type="component" value="Unassembled WGS sequence"/>
</dbReference>
<gene>
    <name evidence="2" type="ORF">GCM10023156_49480</name>
</gene>
<keyword evidence="1" id="KW-1133">Transmembrane helix</keyword>
<keyword evidence="1" id="KW-0472">Membrane</keyword>
<proteinExistence type="predicted"/>
<evidence type="ECO:0008006" key="4">
    <source>
        <dbReference type="Google" id="ProtNLM"/>
    </source>
</evidence>
<organism evidence="2 3">
    <name type="scientific">Novipirellula rosea</name>
    <dbReference type="NCBI Taxonomy" id="1031540"/>
    <lineage>
        <taxon>Bacteria</taxon>
        <taxon>Pseudomonadati</taxon>
        <taxon>Planctomycetota</taxon>
        <taxon>Planctomycetia</taxon>
        <taxon>Pirellulales</taxon>
        <taxon>Pirellulaceae</taxon>
        <taxon>Novipirellula</taxon>
    </lineage>
</organism>
<keyword evidence="3" id="KW-1185">Reference proteome</keyword>
<sequence length="155" mass="17171">MKPPNSNDIGPVLWSTPVAAAKWIAGIAGSVILAFGIWCVWDLETSGTIYVRHVGRLSAGNFIWGYRFVLAVLLAMAAGLTSAWYWFPKITVGENGLKLSDGRIVRWSGDLRCEQAYPGKWVFHQGGERIEMVVYDALSIKRMEAELKKRGITGL</sequence>